<feature type="transmembrane region" description="Helical" evidence="1">
    <location>
        <begin position="22"/>
        <end position="42"/>
    </location>
</feature>
<keyword evidence="3" id="KW-1185">Reference proteome</keyword>
<feature type="transmembrane region" description="Helical" evidence="1">
    <location>
        <begin position="85"/>
        <end position="106"/>
    </location>
</feature>
<dbReference type="Pfam" id="PF04307">
    <property type="entry name" value="YdjM"/>
    <property type="match status" value="1"/>
</dbReference>
<sequence length="155" mass="17322">MLTAHLPAGYVLARRWPRAAPGIVPAALVASVLPDTDLVFFYLVDDRAIHHHRYWVHVPAFWLAVAAIVLPLLRRSRYLPAALAFLAAIFLHLALDTIGGGILWLAPFSDRMVELVTVPATRSHWVASFVLHWTFLLELGIWGTAIALFLKGRRT</sequence>
<evidence type="ECO:0000313" key="2">
    <source>
        <dbReference type="EMBL" id="MCU9849586.1"/>
    </source>
</evidence>
<dbReference type="Proteomes" id="UP001209535">
    <property type="component" value="Unassembled WGS sequence"/>
</dbReference>
<dbReference type="RefSeq" id="WP_263338460.1">
    <property type="nucleotide sequence ID" value="NZ_JAOVQO010000016.1"/>
</dbReference>
<dbReference type="EMBL" id="JAOVQO010000016">
    <property type="protein sequence ID" value="MCU9849586.1"/>
    <property type="molecule type" value="Genomic_DNA"/>
</dbReference>
<keyword evidence="1" id="KW-0812">Transmembrane</keyword>
<keyword evidence="1" id="KW-0472">Membrane</keyword>
<gene>
    <name evidence="2" type="ORF">OEZ60_16420</name>
</gene>
<reference evidence="2 3" key="1">
    <citation type="submission" date="2022-10" db="EMBL/GenBank/DDBJ databases">
        <title>Defluviimonas sp. nov., isolated from ocean surface sediments.</title>
        <authorList>
            <person name="He W."/>
            <person name="Wang L."/>
            <person name="Zhang D.-F."/>
        </authorList>
    </citation>
    <scope>NUCLEOTIDE SEQUENCE [LARGE SCALE GENOMIC DNA]</scope>
    <source>
        <strain evidence="2 3">WL0024</strain>
    </source>
</reference>
<keyword evidence="2" id="KW-0378">Hydrolase</keyword>
<feature type="transmembrane region" description="Helical" evidence="1">
    <location>
        <begin position="54"/>
        <end position="73"/>
    </location>
</feature>
<dbReference type="InterPro" id="IPR007404">
    <property type="entry name" value="YdjM-like"/>
</dbReference>
<name>A0ABT2X6K7_9RHOB</name>
<evidence type="ECO:0000313" key="3">
    <source>
        <dbReference type="Proteomes" id="UP001209535"/>
    </source>
</evidence>
<dbReference type="GO" id="GO:0016787">
    <property type="term" value="F:hydrolase activity"/>
    <property type="evidence" value="ECO:0007669"/>
    <property type="project" value="UniProtKB-KW"/>
</dbReference>
<protein>
    <submittedName>
        <fullName evidence="2">Metal-dependent hydrolase</fullName>
    </submittedName>
</protein>
<evidence type="ECO:0000256" key="1">
    <source>
        <dbReference type="SAM" id="Phobius"/>
    </source>
</evidence>
<keyword evidence="1" id="KW-1133">Transmembrane helix</keyword>
<organism evidence="2 3">
    <name type="scientific">Albidovulum salinarum</name>
    <dbReference type="NCBI Taxonomy" id="2984153"/>
    <lineage>
        <taxon>Bacteria</taxon>
        <taxon>Pseudomonadati</taxon>
        <taxon>Pseudomonadota</taxon>
        <taxon>Alphaproteobacteria</taxon>
        <taxon>Rhodobacterales</taxon>
        <taxon>Paracoccaceae</taxon>
        <taxon>Albidovulum</taxon>
    </lineage>
</organism>
<feature type="transmembrane region" description="Helical" evidence="1">
    <location>
        <begin position="126"/>
        <end position="150"/>
    </location>
</feature>
<proteinExistence type="predicted"/>
<comment type="caution">
    <text evidence="2">The sequence shown here is derived from an EMBL/GenBank/DDBJ whole genome shotgun (WGS) entry which is preliminary data.</text>
</comment>
<accession>A0ABT2X6K7</accession>